<dbReference type="InterPro" id="IPR056511">
    <property type="entry name" value="IDM1_C"/>
</dbReference>
<protein>
    <submittedName>
        <fullName evidence="2">Acyl-CoA N-acyltransferase</fullName>
    </submittedName>
</protein>
<feature type="domain" description="Increased DNA methylation 1 C-terminal" evidence="1">
    <location>
        <begin position="187"/>
        <end position="239"/>
    </location>
</feature>
<dbReference type="Pfam" id="PF23209">
    <property type="entry name" value="IDM1_C"/>
    <property type="match status" value="1"/>
</dbReference>
<dbReference type="GO" id="GO:0005634">
    <property type="term" value="C:nucleus"/>
    <property type="evidence" value="ECO:0007669"/>
    <property type="project" value="TreeGrafter"/>
</dbReference>
<keyword evidence="2" id="KW-0012">Acyltransferase</keyword>
<organism evidence="2 3">
    <name type="scientific">Artemisia annua</name>
    <name type="common">Sweet wormwood</name>
    <dbReference type="NCBI Taxonomy" id="35608"/>
    <lineage>
        <taxon>Eukaryota</taxon>
        <taxon>Viridiplantae</taxon>
        <taxon>Streptophyta</taxon>
        <taxon>Embryophyta</taxon>
        <taxon>Tracheophyta</taxon>
        <taxon>Spermatophyta</taxon>
        <taxon>Magnoliopsida</taxon>
        <taxon>eudicotyledons</taxon>
        <taxon>Gunneridae</taxon>
        <taxon>Pentapetalae</taxon>
        <taxon>asterids</taxon>
        <taxon>campanulids</taxon>
        <taxon>Asterales</taxon>
        <taxon>Asteraceae</taxon>
        <taxon>Asteroideae</taxon>
        <taxon>Anthemideae</taxon>
        <taxon>Artemisiinae</taxon>
        <taxon>Artemisia</taxon>
    </lineage>
</organism>
<dbReference type="PANTHER" id="PTHR46309">
    <property type="entry name" value="PHD FINGER PROTEIN 12"/>
    <property type="match status" value="1"/>
</dbReference>
<dbReference type="InterPro" id="IPR042163">
    <property type="entry name" value="PHF12"/>
</dbReference>
<keyword evidence="2" id="KW-0808">Transferase</keyword>
<name>A0A2U1QAN2_ARTAN</name>
<evidence type="ECO:0000313" key="2">
    <source>
        <dbReference type="EMBL" id="PWA95047.1"/>
    </source>
</evidence>
<proteinExistence type="predicted"/>
<gene>
    <name evidence="2" type="ORF">CTI12_AA051950</name>
</gene>
<dbReference type="STRING" id="35608.A0A2U1QAN2"/>
<sequence length="257" mass="28945">MGTGFSTGEDDTKPKNLVFLVNFKFSPSTATSPPRWKDQLYIEMTGRAAVVAVTDTEFENATNKSHDVFMVVSLTMTMMHNHRRNSRGSSSLAAQTYIDVKFELKDGYPMTLLKRSDLSQDSTLNDPLKSDILKFLVRSNFTGLKFSSFYIAILERNGELIAAPSISVNVSSVINDLNFFYACSWLSLDVEELVIPAIPELFDTWTKVFGFKPLQKSNREAMKSKSIIVFPGRDMLQKPLYKNQVADNNLSCFELVC</sequence>
<dbReference type="EMBL" id="PKPP01000269">
    <property type="protein sequence ID" value="PWA95047.1"/>
    <property type="molecule type" value="Genomic_DNA"/>
</dbReference>
<dbReference type="Proteomes" id="UP000245207">
    <property type="component" value="Unassembled WGS sequence"/>
</dbReference>
<dbReference type="PANTHER" id="PTHR46309:SF1">
    <property type="entry name" value="PHD FINGER PROTEIN 12"/>
    <property type="match status" value="1"/>
</dbReference>
<dbReference type="GO" id="GO:0016746">
    <property type="term" value="F:acyltransferase activity"/>
    <property type="evidence" value="ECO:0007669"/>
    <property type="project" value="UniProtKB-KW"/>
</dbReference>
<keyword evidence="3" id="KW-1185">Reference proteome</keyword>
<dbReference type="GO" id="GO:0006357">
    <property type="term" value="P:regulation of transcription by RNA polymerase II"/>
    <property type="evidence" value="ECO:0007669"/>
    <property type="project" value="TreeGrafter"/>
</dbReference>
<evidence type="ECO:0000259" key="1">
    <source>
        <dbReference type="Pfam" id="PF23209"/>
    </source>
</evidence>
<reference evidence="2 3" key="1">
    <citation type="journal article" date="2018" name="Mol. Plant">
        <title>The genome of Artemisia annua provides insight into the evolution of Asteraceae family and artemisinin biosynthesis.</title>
        <authorList>
            <person name="Shen Q."/>
            <person name="Zhang L."/>
            <person name="Liao Z."/>
            <person name="Wang S."/>
            <person name="Yan T."/>
            <person name="Shi P."/>
            <person name="Liu M."/>
            <person name="Fu X."/>
            <person name="Pan Q."/>
            <person name="Wang Y."/>
            <person name="Lv Z."/>
            <person name="Lu X."/>
            <person name="Zhang F."/>
            <person name="Jiang W."/>
            <person name="Ma Y."/>
            <person name="Chen M."/>
            <person name="Hao X."/>
            <person name="Li L."/>
            <person name="Tang Y."/>
            <person name="Lv G."/>
            <person name="Zhou Y."/>
            <person name="Sun X."/>
            <person name="Brodelius P.E."/>
            <person name="Rose J.K.C."/>
            <person name="Tang K."/>
        </authorList>
    </citation>
    <scope>NUCLEOTIDE SEQUENCE [LARGE SCALE GENOMIC DNA]</scope>
    <source>
        <strain evidence="3">cv. Huhao1</strain>
        <tissue evidence="2">Leaf</tissue>
    </source>
</reference>
<accession>A0A2U1QAN2</accession>
<evidence type="ECO:0000313" key="3">
    <source>
        <dbReference type="Proteomes" id="UP000245207"/>
    </source>
</evidence>
<dbReference type="GO" id="GO:0003714">
    <property type="term" value="F:transcription corepressor activity"/>
    <property type="evidence" value="ECO:0007669"/>
    <property type="project" value="InterPro"/>
</dbReference>
<dbReference type="OrthoDB" id="429143at2759"/>
<comment type="caution">
    <text evidence="2">The sequence shown here is derived from an EMBL/GenBank/DDBJ whole genome shotgun (WGS) entry which is preliminary data.</text>
</comment>
<dbReference type="AlphaFoldDB" id="A0A2U1QAN2"/>